<dbReference type="Proteomes" id="UP001327560">
    <property type="component" value="Chromosome 1"/>
</dbReference>
<gene>
    <name evidence="1" type="ORF">Cni_G02280</name>
</gene>
<dbReference type="AlphaFoldDB" id="A0AAQ3Q214"/>
<proteinExistence type="predicted"/>
<evidence type="ECO:0000313" key="1">
    <source>
        <dbReference type="EMBL" id="WOK93580.1"/>
    </source>
</evidence>
<reference evidence="1 2" key="1">
    <citation type="submission" date="2023-10" db="EMBL/GenBank/DDBJ databases">
        <title>Chromosome-scale genome assembly provides insights into flower coloration mechanisms of Canna indica.</title>
        <authorList>
            <person name="Li C."/>
        </authorList>
    </citation>
    <scope>NUCLEOTIDE SEQUENCE [LARGE SCALE GENOMIC DNA]</scope>
    <source>
        <tissue evidence="1">Flower</tissue>
    </source>
</reference>
<accession>A0AAQ3Q214</accession>
<dbReference type="PANTHER" id="PTHR31973:SF187">
    <property type="entry name" value="MUTATOR TRANSPOSASE MUDRA PROTEIN"/>
    <property type="match status" value="1"/>
</dbReference>
<name>A0AAQ3Q214_9LILI</name>
<protein>
    <submittedName>
        <fullName evidence="1">Uncharacterized protein</fullName>
    </submittedName>
</protein>
<dbReference type="EMBL" id="CP136890">
    <property type="protein sequence ID" value="WOK93580.1"/>
    <property type="molecule type" value="Genomic_DNA"/>
</dbReference>
<evidence type="ECO:0000313" key="2">
    <source>
        <dbReference type="Proteomes" id="UP001327560"/>
    </source>
</evidence>
<dbReference type="PANTHER" id="PTHR31973">
    <property type="entry name" value="POLYPROTEIN, PUTATIVE-RELATED"/>
    <property type="match status" value="1"/>
</dbReference>
<organism evidence="1 2">
    <name type="scientific">Canna indica</name>
    <name type="common">Indian-shot</name>
    <dbReference type="NCBI Taxonomy" id="4628"/>
    <lineage>
        <taxon>Eukaryota</taxon>
        <taxon>Viridiplantae</taxon>
        <taxon>Streptophyta</taxon>
        <taxon>Embryophyta</taxon>
        <taxon>Tracheophyta</taxon>
        <taxon>Spermatophyta</taxon>
        <taxon>Magnoliopsida</taxon>
        <taxon>Liliopsida</taxon>
        <taxon>Zingiberales</taxon>
        <taxon>Cannaceae</taxon>
        <taxon>Canna</taxon>
    </lineage>
</organism>
<sequence length="137" mass="16221">MEAICVRGCPWRIYGSLMQNETTFIIKTFVDEHKCCRSMKNRQATVEWLVNYYMKSFRRNPDWEVKHMALCIPLPRAKCYRVRTTALERLHGSVEEHYALLGPYLAELRKAKKLATLTTEYGFLHVNFIHVNFIHLL</sequence>
<keyword evidence="2" id="KW-1185">Reference proteome</keyword>